<gene>
    <name evidence="1" type="ORF">LV85_03649</name>
</gene>
<sequence>MIQYLFLLLLVSACNTIPSGKEVLKESIQFHDPRNQWHKLQENIRVRSDFIYPDTVLNGIMIGLDNPNKLVSYYNLTYEQHIEFTESSCVVLEGDRSCDQMAWTKNFYHFILGLPMTLQNEEGIVQESVVDTTFHETASYRVAIDFEKEKWHFYFAKADYHLVGFASNKNFESKAEEIRTDDLIEIAGMKLPKTRSWWITTDSLAPIYSGTDEILGSSKWLKNENLLFE</sequence>
<reference evidence="1 2" key="1">
    <citation type="submission" date="2018-06" db="EMBL/GenBank/DDBJ databases">
        <title>Genomic Encyclopedia of Archaeal and Bacterial Type Strains, Phase II (KMG-II): from individual species to whole genera.</title>
        <authorList>
            <person name="Goeker M."/>
        </authorList>
    </citation>
    <scope>NUCLEOTIDE SEQUENCE [LARGE SCALE GENOMIC DNA]</scope>
    <source>
        <strain evidence="1 2">DSM 19830</strain>
    </source>
</reference>
<dbReference type="Proteomes" id="UP000248882">
    <property type="component" value="Unassembled WGS sequence"/>
</dbReference>
<dbReference type="EMBL" id="QKZT01000020">
    <property type="protein sequence ID" value="PZX48405.1"/>
    <property type="molecule type" value="Genomic_DNA"/>
</dbReference>
<comment type="caution">
    <text evidence="1">The sequence shown here is derived from an EMBL/GenBank/DDBJ whole genome shotgun (WGS) entry which is preliminary data.</text>
</comment>
<accession>A0A2W7RCE4</accession>
<evidence type="ECO:0000313" key="1">
    <source>
        <dbReference type="EMBL" id="PZX48405.1"/>
    </source>
</evidence>
<dbReference type="OrthoDB" id="1489248at2"/>
<protein>
    <submittedName>
        <fullName evidence="1">Uncharacterized protein</fullName>
    </submittedName>
</protein>
<dbReference type="AlphaFoldDB" id="A0A2W7RCE4"/>
<name>A0A2W7RCE4_9BACT</name>
<dbReference type="RefSeq" id="WP_111322088.1">
    <property type="nucleotide sequence ID" value="NZ_QKZT01000020.1"/>
</dbReference>
<organism evidence="1 2">
    <name type="scientific">Algoriphagus chordae</name>
    <dbReference type="NCBI Taxonomy" id="237019"/>
    <lineage>
        <taxon>Bacteria</taxon>
        <taxon>Pseudomonadati</taxon>
        <taxon>Bacteroidota</taxon>
        <taxon>Cytophagia</taxon>
        <taxon>Cytophagales</taxon>
        <taxon>Cyclobacteriaceae</taxon>
        <taxon>Algoriphagus</taxon>
    </lineage>
</organism>
<keyword evidence="2" id="KW-1185">Reference proteome</keyword>
<proteinExistence type="predicted"/>
<evidence type="ECO:0000313" key="2">
    <source>
        <dbReference type="Proteomes" id="UP000248882"/>
    </source>
</evidence>